<dbReference type="RefSeq" id="WP_139180859.1">
    <property type="nucleotide sequence ID" value="NZ_FMZB01000004.1"/>
</dbReference>
<keyword evidence="3" id="KW-1185">Reference proteome</keyword>
<evidence type="ECO:0000313" key="3">
    <source>
        <dbReference type="Proteomes" id="UP000198666"/>
    </source>
</evidence>
<evidence type="ECO:0000256" key="1">
    <source>
        <dbReference type="SAM" id="Phobius"/>
    </source>
</evidence>
<evidence type="ECO:0000313" key="2">
    <source>
        <dbReference type="EMBL" id="SDC78598.1"/>
    </source>
</evidence>
<keyword evidence="1" id="KW-0812">Transmembrane</keyword>
<dbReference type="OrthoDB" id="2440739at2"/>
<dbReference type="AlphaFoldDB" id="A0A1G6PEZ3"/>
<keyword evidence="1" id="KW-0472">Membrane</keyword>
<dbReference type="Proteomes" id="UP000198666">
    <property type="component" value="Unassembled WGS sequence"/>
</dbReference>
<keyword evidence="1" id="KW-1133">Transmembrane helix</keyword>
<dbReference type="Pfam" id="PF11151">
    <property type="entry name" value="DUF2929"/>
    <property type="match status" value="1"/>
</dbReference>
<protein>
    <recommendedName>
        <fullName evidence="4">DUF2929 domain-containing protein</fullName>
    </recommendedName>
</protein>
<evidence type="ECO:0008006" key="4">
    <source>
        <dbReference type="Google" id="ProtNLM"/>
    </source>
</evidence>
<sequence length="59" mass="6513">MRFIVTIIWAFVLSAVVAFVLTSMSGDSYDMSLVYVMTIVFSLGVWAVSAVLPKGQKHE</sequence>
<dbReference type="EMBL" id="FMZB01000004">
    <property type="protein sequence ID" value="SDC78598.1"/>
    <property type="molecule type" value="Genomic_DNA"/>
</dbReference>
<proteinExistence type="predicted"/>
<name>A0A1G6PEZ3_9BACI</name>
<reference evidence="3" key="1">
    <citation type="submission" date="2016-10" db="EMBL/GenBank/DDBJ databases">
        <authorList>
            <person name="Varghese N."/>
            <person name="Submissions S."/>
        </authorList>
    </citation>
    <scope>NUCLEOTIDE SEQUENCE [LARGE SCALE GENOMIC DNA]</scope>
    <source>
        <strain evidence="3">DSM 21620</strain>
    </source>
</reference>
<organism evidence="2 3">
    <name type="scientific">Terribacillus halophilus</name>
    <dbReference type="NCBI Taxonomy" id="361279"/>
    <lineage>
        <taxon>Bacteria</taxon>
        <taxon>Bacillati</taxon>
        <taxon>Bacillota</taxon>
        <taxon>Bacilli</taxon>
        <taxon>Bacillales</taxon>
        <taxon>Bacillaceae</taxon>
        <taxon>Terribacillus</taxon>
    </lineage>
</organism>
<accession>A0A1G6PEZ3</accession>
<dbReference type="InterPro" id="IPR021324">
    <property type="entry name" value="DUF2929"/>
</dbReference>
<feature type="transmembrane region" description="Helical" evidence="1">
    <location>
        <begin position="34"/>
        <end position="52"/>
    </location>
</feature>
<gene>
    <name evidence="2" type="ORF">SAMN05421663_104104</name>
</gene>